<keyword evidence="6" id="KW-0067">ATP-binding</keyword>
<dbReference type="Pfam" id="PF01513">
    <property type="entry name" value="NAD_kinase"/>
    <property type="match status" value="1"/>
</dbReference>
<keyword evidence="10" id="KW-1185">Reference proteome</keyword>
<protein>
    <recommendedName>
        <fullName evidence="2">NAD(+) kinase</fullName>
        <ecNumber evidence="2">2.7.1.23</ecNumber>
    </recommendedName>
</protein>
<dbReference type="InterPro" id="IPR002504">
    <property type="entry name" value="NADK"/>
</dbReference>
<dbReference type="STRING" id="10195.A0A3M7S621"/>
<dbReference type="Gene3D" id="2.60.200.30">
    <property type="entry name" value="Probable inorganic polyphosphate/atp-NAD kinase, domain 2"/>
    <property type="match status" value="1"/>
</dbReference>
<dbReference type="GO" id="GO:0003951">
    <property type="term" value="F:NAD+ kinase activity"/>
    <property type="evidence" value="ECO:0007669"/>
    <property type="project" value="UniProtKB-EC"/>
</dbReference>
<dbReference type="GO" id="GO:0005524">
    <property type="term" value="F:ATP binding"/>
    <property type="evidence" value="ECO:0007669"/>
    <property type="project" value="UniProtKB-KW"/>
</dbReference>
<evidence type="ECO:0000256" key="1">
    <source>
        <dbReference type="ARBA" id="ARBA00010995"/>
    </source>
</evidence>
<dbReference type="InterPro" id="IPR017437">
    <property type="entry name" value="ATP-NAD_kinase_PpnK-typ_C"/>
</dbReference>
<comment type="similarity">
    <text evidence="1">Belongs to the NAD kinase family.</text>
</comment>
<keyword evidence="4" id="KW-0547">Nucleotide-binding</keyword>
<dbReference type="Gene3D" id="3.40.50.10330">
    <property type="entry name" value="Probable inorganic polyphosphate/atp-NAD kinase, domain 1"/>
    <property type="match status" value="1"/>
</dbReference>
<dbReference type="GO" id="GO:0006741">
    <property type="term" value="P:NADP+ biosynthetic process"/>
    <property type="evidence" value="ECO:0007669"/>
    <property type="project" value="InterPro"/>
</dbReference>
<dbReference type="Proteomes" id="UP000276133">
    <property type="component" value="Unassembled WGS sequence"/>
</dbReference>
<evidence type="ECO:0000256" key="8">
    <source>
        <dbReference type="ARBA" id="ARBA00023027"/>
    </source>
</evidence>
<accession>A0A3M7S621</accession>
<dbReference type="SUPFAM" id="SSF111331">
    <property type="entry name" value="NAD kinase/diacylglycerol kinase-like"/>
    <property type="match status" value="1"/>
</dbReference>
<keyword evidence="3 9" id="KW-0808">Transferase</keyword>
<keyword evidence="5 9" id="KW-0418">Kinase</keyword>
<dbReference type="InterPro" id="IPR017438">
    <property type="entry name" value="ATP-NAD_kinase_N"/>
</dbReference>
<dbReference type="Pfam" id="PF20143">
    <property type="entry name" value="NAD_kinase_C"/>
    <property type="match status" value="1"/>
</dbReference>
<dbReference type="OrthoDB" id="24581at2759"/>
<organism evidence="9 10">
    <name type="scientific">Brachionus plicatilis</name>
    <name type="common">Marine rotifer</name>
    <name type="synonym">Brachionus muelleri</name>
    <dbReference type="NCBI Taxonomy" id="10195"/>
    <lineage>
        <taxon>Eukaryota</taxon>
        <taxon>Metazoa</taxon>
        <taxon>Spiralia</taxon>
        <taxon>Gnathifera</taxon>
        <taxon>Rotifera</taxon>
        <taxon>Eurotatoria</taxon>
        <taxon>Monogononta</taxon>
        <taxon>Pseudotrocha</taxon>
        <taxon>Ploima</taxon>
        <taxon>Brachionidae</taxon>
        <taxon>Brachionus</taxon>
    </lineage>
</organism>
<evidence type="ECO:0000256" key="6">
    <source>
        <dbReference type="ARBA" id="ARBA00022840"/>
    </source>
</evidence>
<proteinExistence type="inferred from homology"/>
<evidence type="ECO:0000313" key="10">
    <source>
        <dbReference type="Proteomes" id="UP000276133"/>
    </source>
</evidence>
<evidence type="ECO:0000256" key="3">
    <source>
        <dbReference type="ARBA" id="ARBA00022679"/>
    </source>
</evidence>
<dbReference type="PANTHER" id="PTHR20275">
    <property type="entry name" value="NAD KINASE"/>
    <property type="match status" value="1"/>
</dbReference>
<dbReference type="AlphaFoldDB" id="A0A3M7S621"/>
<evidence type="ECO:0000256" key="2">
    <source>
        <dbReference type="ARBA" id="ARBA00012120"/>
    </source>
</evidence>
<dbReference type="HAMAP" id="MF_00361">
    <property type="entry name" value="NAD_kinase"/>
    <property type="match status" value="1"/>
</dbReference>
<evidence type="ECO:0000256" key="7">
    <source>
        <dbReference type="ARBA" id="ARBA00022857"/>
    </source>
</evidence>
<evidence type="ECO:0000256" key="4">
    <source>
        <dbReference type="ARBA" id="ARBA00022741"/>
    </source>
</evidence>
<dbReference type="FunFam" id="2.60.200.30:FF:000009">
    <property type="entry name" value="Poly(P)/ATP NAD kinase"/>
    <property type="match status" value="1"/>
</dbReference>
<keyword evidence="7" id="KW-0521">NADP</keyword>
<comment type="caution">
    <text evidence="9">The sequence shown here is derived from an EMBL/GenBank/DDBJ whole genome shotgun (WGS) entry which is preliminary data.</text>
</comment>
<sequence>MCVLFLFFLKQILSRKNIVLIMPLFDSDKLIWQDIPSNILIIKRPGESIQKPFVHLINYLIHVWNLNAYVEESELTQEYLMRDEDIYCAEHGKFNERIKKFTSNNKSSIDLIVCLGGDGTLLYVSSIFQTFCPPVVSFNFGSLGFLCPFDFEDFETYLNWSLKGGLPLVQRSRLCCTLETQSDKLTCFEYLALNEVVINRGSNYCLTNLDIYVNNSYLTSVQSDGLVVSTPTGSTAYAMSTGASLCHPSIQAITLSAICPHTLTFRPLVLPNNAEITICLNSESRGSAFCSIDGKNMDELKDGHILKIKGSNYPIPTISREDESKDWFEGLKNCLNWNLRQKQKPLEAKFGQQSTFLSKTSTVLDMKSRFFNMPSVDYGYISQRSDDSDYQE</sequence>
<dbReference type="EC" id="2.7.1.23" evidence="2"/>
<dbReference type="GO" id="GO:0019674">
    <property type="term" value="P:NAD+ metabolic process"/>
    <property type="evidence" value="ECO:0007669"/>
    <property type="project" value="InterPro"/>
</dbReference>
<evidence type="ECO:0000313" key="9">
    <source>
        <dbReference type="EMBL" id="RNA31246.1"/>
    </source>
</evidence>
<keyword evidence="8" id="KW-0520">NAD</keyword>
<dbReference type="PANTHER" id="PTHR20275:SF0">
    <property type="entry name" value="NAD KINASE"/>
    <property type="match status" value="1"/>
</dbReference>
<name>A0A3M7S621_BRAPC</name>
<reference evidence="9 10" key="1">
    <citation type="journal article" date="2018" name="Sci. Rep.">
        <title>Genomic signatures of local adaptation to the degree of environmental predictability in rotifers.</title>
        <authorList>
            <person name="Franch-Gras L."/>
            <person name="Hahn C."/>
            <person name="Garcia-Roger E.M."/>
            <person name="Carmona M.J."/>
            <person name="Serra M."/>
            <person name="Gomez A."/>
        </authorList>
    </citation>
    <scope>NUCLEOTIDE SEQUENCE [LARGE SCALE GENOMIC DNA]</scope>
    <source>
        <strain evidence="9">HYR1</strain>
    </source>
</reference>
<dbReference type="InterPro" id="IPR016064">
    <property type="entry name" value="NAD/diacylglycerol_kinase_sf"/>
</dbReference>
<dbReference type="EMBL" id="REGN01001962">
    <property type="protein sequence ID" value="RNA31246.1"/>
    <property type="molecule type" value="Genomic_DNA"/>
</dbReference>
<evidence type="ECO:0000256" key="5">
    <source>
        <dbReference type="ARBA" id="ARBA00022777"/>
    </source>
</evidence>
<gene>
    <name evidence="9" type="ORF">BpHYR1_042457</name>
</gene>